<evidence type="ECO:0000256" key="1">
    <source>
        <dbReference type="ARBA" id="ARBA00022723"/>
    </source>
</evidence>
<evidence type="ECO:0000256" key="2">
    <source>
        <dbReference type="ARBA" id="ARBA00023004"/>
    </source>
</evidence>
<keyword evidence="1" id="KW-0479">Metal-binding</keyword>
<keyword evidence="3" id="KW-0411">Iron-sulfur</keyword>
<protein>
    <submittedName>
        <fullName evidence="5">4Fe-4S dicluster domain-containing protein</fullName>
    </submittedName>
</protein>
<keyword evidence="6" id="KW-1185">Reference proteome</keyword>
<feature type="domain" description="4Fe-4S ferredoxin-type" evidence="4">
    <location>
        <begin position="35"/>
        <end position="64"/>
    </location>
</feature>
<name>A0A5A8F4C3_9BACT</name>
<dbReference type="PROSITE" id="PS00198">
    <property type="entry name" value="4FE4S_FER_1"/>
    <property type="match status" value="1"/>
</dbReference>
<reference evidence="5 6" key="1">
    <citation type="submission" date="2019-06" db="EMBL/GenBank/DDBJ databases">
        <title>Genomic insights into carbon and energy metabolism of Deferribacter autotrophicus revealed new metabolic traits in the phylum Deferribacteres.</title>
        <authorList>
            <person name="Slobodkin A.I."/>
            <person name="Slobodkina G.B."/>
            <person name="Allioux M."/>
            <person name="Alain K."/>
            <person name="Jebbar M."/>
            <person name="Shadrin V."/>
            <person name="Kublanov I.V."/>
            <person name="Toshchakov S.V."/>
            <person name="Bonch-Osmolovskaya E.A."/>
        </authorList>
    </citation>
    <scope>NUCLEOTIDE SEQUENCE [LARGE SCALE GENOMIC DNA]</scope>
    <source>
        <strain evidence="5 6">SL50</strain>
    </source>
</reference>
<dbReference type="Pfam" id="PF13187">
    <property type="entry name" value="Fer4_9"/>
    <property type="match status" value="1"/>
</dbReference>
<feature type="domain" description="4Fe-4S ferredoxin-type" evidence="4">
    <location>
        <begin position="5"/>
        <end position="34"/>
    </location>
</feature>
<evidence type="ECO:0000313" key="6">
    <source>
        <dbReference type="Proteomes" id="UP000322876"/>
    </source>
</evidence>
<dbReference type="InterPro" id="IPR017896">
    <property type="entry name" value="4Fe4S_Fe-S-bd"/>
</dbReference>
<dbReference type="PANTHER" id="PTHR43122">
    <property type="entry name" value="FERREDOXIN SUBUNIT OF PYRUVATE:FLAVODOXIN OXIDOREDUCTASE-RELATED"/>
    <property type="match status" value="1"/>
</dbReference>
<dbReference type="InterPro" id="IPR017900">
    <property type="entry name" value="4Fe4S_Fe_S_CS"/>
</dbReference>
<dbReference type="GO" id="GO:0051536">
    <property type="term" value="F:iron-sulfur cluster binding"/>
    <property type="evidence" value="ECO:0007669"/>
    <property type="project" value="UniProtKB-KW"/>
</dbReference>
<dbReference type="AlphaFoldDB" id="A0A5A8F4C3"/>
<accession>A0A5A8F4C3</accession>
<evidence type="ECO:0000259" key="4">
    <source>
        <dbReference type="PROSITE" id="PS51379"/>
    </source>
</evidence>
<organism evidence="5 6">
    <name type="scientific">Deferribacter autotrophicus</name>
    <dbReference type="NCBI Taxonomy" id="500465"/>
    <lineage>
        <taxon>Bacteria</taxon>
        <taxon>Pseudomonadati</taxon>
        <taxon>Deferribacterota</taxon>
        <taxon>Deferribacteres</taxon>
        <taxon>Deferribacterales</taxon>
        <taxon>Deferribacteraceae</taxon>
        <taxon>Deferribacter</taxon>
    </lineage>
</organism>
<dbReference type="GO" id="GO:0046872">
    <property type="term" value="F:metal ion binding"/>
    <property type="evidence" value="ECO:0007669"/>
    <property type="project" value="UniProtKB-KW"/>
</dbReference>
<dbReference type="PANTHER" id="PTHR43122:SF1">
    <property type="entry name" value="IRON-SULFUR-BINDING PROTEIN"/>
    <property type="match status" value="1"/>
</dbReference>
<dbReference type="PROSITE" id="PS51379">
    <property type="entry name" value="4FE4S_FER_2"/>
    <property type="match status" value="2"/>
</dbReference>
<evidence type="ECO:0000313" key="5">
    <source>
        <dbReference type="EMBL" id="KAA0257935.1"/>
    </source>
</evidence>
<keyword evidence="2" id="KW-0408">Iron</keyword>
<evidence type="ECO:0000256" key="3">
    <source>
        <dbReference type="ARBA" id="ARBA00023014"/>
    </source>
</evidence>
<dbReference type="EMBL" id="VFJB01000005">
    <property type="protein sequence ID" value="KAA0257935.1"/>
    <property type="molecule type" value="Genomic_DNA"/>
</dbReference>
<dbReference type="Proteomes" id="UP000322876">
    <property type="component" value="Unassembled WGS sequence"/>
</dbReference>
<comment type="caution">
    <text evidence="5">The sequence shown here is derived from an EMBL/GenBank/DDBJ whole genome shotgun (WGS) entry which is preliminary data.</text>
</comment>
<gene>
    <name evidence="5" type="ORF">FHQ18_05965</name>
</gene>
<dbReference type="RefSeq" id="WP_149266256.1">
    <property type="nucleotide sequence ID" value="NZ_VFJB01000005.1"/>
</dbReference>
<sequence length="66" mass="7565">MAKAERIEINTKWCKGCEICVELCPTGCLEMKDFKVAVKDLDKCIACMQCELRCPDFAIVVYKKEE</sequence>
<dbReference type="OrthoDB" id="9804603at2"/>
<dbReference type="Gene3D" id="3.30.70.20">
    <property type="match status" value="1"/>
</dbReference>
<proteinExistence type="predicted"/>
<dbReference type="SUPFAM" id="SSF54862">
    <property type="entry name" value="4Fe-4S ferredoxins"/>
    <property type="match status" value="1"/>
</dbReference>